<dbReference type="InterPro" id="IPR035919">
    <property type="entry name" value="EAL_sf"/>
</dbReference>
<organism evidence="3 4">
    <name type="scientific">Aliidiomarina haloalkalitolerans</name>
    <dbReference type="NCBI Taxonomy" id="859059"/>
    <lineage>
        <taxon>Bacteria</taxon>
        <taxon>Pseudomonadati</taxon>
        <taxon>Pseudomonadota</taxon>
        <taxon>Gammaproteobacteria</taxon>
        <taxon>Alteromonadales</taxon>
        <taxon>Idiomarinaceae</taxon>
        <taxon>Aliidiomarina</taxon>
    </lineage>
</organism>
<dbReference type="SMART" id="SM00062">
    <property type="entry name" value="PBPb"/>
    <property type="match status" value="1"/>
</dbReference>
<dbReference type="SUPFAM" id="SSF55073">
    <property type="entry name" value="Nucleotide cyclase"/>
    <property type="match status" value="1"/>
</dbReference>
<dbReference type="CDD" id="cd13704">
    <property type="entry name" value="PBP2_HisK"/>
    <property type="match status" value="1"/>
</dbReference>
<evidence type="ECO:0000256" key="1">
    <source>
        <dbReference type="SAM" id="Phobius"/>
    </source>
</evidence>
<dbReference type="Gene3D" id="3.30.70.270">
    <property type="match status" value="1"/>
</dbReference>
<protein>
    <submittedName>
        <fullName evidence="3">Diguanylate cyclase</fullName>
    </submittedName>
</protein>
<dbReference type="GO" id="GO:0071111">
    <property type="term" value="F:cyclic-guanylate-specific phosphodiesterase activity"/>
    <property type="evidence" value="ECO:0007669"/>
    <property type="project" value="InterPro"/>
</dbReference>
<evidence type="ECO:0000313" key="4">
    <source>
        <dbReference type="Proteomes" id="UP000288212"/>
    </source>
</evidence>
<dbReference type="InterPro" id="IPR029787">
    <property type="entry name" value="Nucleotide_cyclase"/>
</dbReference>
<dbReference type="InterPro" id="IPR050706">
    <property type="entry name" value="Cyclic-di-GMP_PDE-like"/>
</dbReference>
<sequence length="746" mass="84254">MSVGRQLTQHGSGWLHFLRYIAAAIAAVIFVQAVAAEQTDQNHQEPRTIRYVGSQYYPPLESRDEQGQAVGYISDLARAMAASSGDQVEFDLIPWHEALAAVQNGDADMIALIASEARREFYDFTTPFYYVAHSIFSHRRGPQFGALEQLAGHRVAFVRGSFSFAQVSESEQPFEIVTAEHELECLEMVANRTADACIEVSITSNHLAQMYRLPVEVTSPPFWPQPYVFAVKKGNTELLDLLNIQLATIVVDGSYQAVYRKWAAEIEWKPHSIWQAIQHALWIFLVILGLAVTFFLWSWTLRKQVRKRTADLFAELKRSRQLQNDLRYASTHDSATGLLNRSAFFENLDKSLSQPQKTSNNTLTLLVIQVTNVDRIAITLGYQATLETVNNVARRLQRFPDTTNAHYGSGLFAMLYRGDLPINDVVTIVAQAQLSDGTRIEPQLAFGVAGCSTDNKHQSNVCNAAELVRRGMTALAYARKKKTTVAYYSSEIEPNSLNLRLLNDFQRVHCSQFVLHYQPQLDLHDNEITHIEALIRWQHPDFGLLPPVKFIALFEETGAINVITRWVIRECIAMLKHHHESLKVSLNITTRDLVDDDFVPLVKELIQGINPERLVFEVTETGIFTDSQQAQRSMKELHQLGIQFAVDDFGTGYSSLSYLNELAIQEIKIDRSFVAELTQQSRALAIVQSTIALAKELGLDVVAEGVEDRETLELLRKLGTDRIQGYYLAKPMPETELDLKKIVRSD</sequence>
<dbReference type="Pfam" id="PF00497">
    <property type="entry name" value="SBP_bac_3"/>
    <property type="match status" value="1"/>
</dbReference>
<name>A0A432VYV7_9GAMM</name>
<dbReference type="CDD" id="cd01948">
    <property type="entry name" value="EAL"/>
    <property type="match status" value="1"/>
</dbReference>
<evidence type="ECO:0000259" key="2">
    <source>
        <dbReference type="PROSITE" id="PS50883"/>
    </source>
</evidence>
<dbReference type="Pfam" id="PF00990">
    <property type="entry name" value="GGDEF"/>
    <property type="match status" value="1"/>
</dbReference>
<dbReference type="SMART" id="SM00052">
    <property type="entry name" value="EAL"/>
    <property type="match status" value="1"/>
</dbReference>
<feature type="transmembrane region" description="Helical" evidence="1">
    <location>
        <begin position="280"/>
        <end position="299"/>
    </location>
</feature>
<dbReference type="InterPro" id="IPR043128">
    <property type="entry name" value="Rev_trsase/Diguanyl_cyclase"/>
</dbReference>
<reference evidence="3 4" key="1">
    <citation type="journal article" date="2011" name="Front. Microbiol.">
        <title>Genomic signatures of strain selection and enhancement in Bacillus atrophaeus var. globigii, a historical biowarfare simulant.</title>
        <authorList>
            <person name="Gibbons H.S."/>
            <person name="Broomall S.M."/>
            <person name="McNew L.A."/>
            <person name="Daligault H."/>
            <person name="Chapman C."/>
            <person name="Bruce D."/>
            <person name="Karavis M."/>
            <person name="Krepps M."/>
            <person name="McGregor P.A."/>
            <person name="Hong C."/>
            <person name="Park K.H."/>
            <person name="Akmal A."/>
            <person name="Feldman A."/>
            <person name="Lin J.S."/>
            <person name="Chang W.E."/>
            <person name="Higgs B.W."/>
            <person name="Demirev P."/>
            <person name="Lindquist J."/>
            <person name="Liem A."/>
            <person name="Fochler E."/>
            <person name="Read T.D."/>
            <person name="Tapia R."/>
            <person name="Johnson S."/>
            <person name="Bishop-Lilly K.A."/>
            <person name="Detter C."/>
            <person name="Han C."/>
            <person name="Sozhamannan S."/>
            <person name="Rosenzweig C.N."/>
            <person name="Skowronski E.W."/>
        </authorList>
    </citation>
    <scope>NUCLEOTIDE SEQUENCE [LARGE SCALE GENOMIC DNA]</scope>
    <source>
        <strain evidence="3 4">AK5</strain>
    </source>
</reference>
<feature type="domain" description="EAL" evidence="2">
    <location>
        <begin position="494"/>
        <end position="745"/>
    </location>
</feature>
<keyword evidence="1" id="KW-1133">Transmembrane helix</keyword>
<dbReference type="Gene3D" id="3.20.20.450">
    <property type="entry name" value="EAL domain"/>
    <property type="match status" value="1"/>
</dbReference>
<keyword evidence="1" id="KW-0472">Membrane</keyword>
<dbReference type="OrthoDB" id="9787514at2"/>
<dbReference type="InterPro" id="IPR001638">
    <property type="entry name" value="Solute-binding_3/MltF_N"/>
</dbReference>
<dbReference type="Gene3D" id="3.40.190.10">
    <property type="entry name" value="Periplasmic binding protein-like II"/>
    <property type="match status" value="2"/>
</dbReference>
<accession>A0A432VYV7</accession>
<dbReference type="SUPFAM" id="SSF53850">
    <property type="entry name" value="Periplasmic binding protein-like II"/>
    <property type="match status" value="1"/>
</dbReference>
<keyword evidence="4" id="KW-1185">Reference proteome</keyword>
<dbReference type="PROSITE" id="PS50883">
    <property type="entry name" value="EAL"/>
    <property type="match status" value="1"/>
</dbReference>
<dbReference type="SUPFAM" id="SSF141868">
    <property type="entry name" value="EAL domain-like"/>
    <property type="match status" value="1"/>
</dbReference>
<dbReference type="EMBL" id="PIPI01000001">
    <property type="protein sequence ID" value="RUO21845.1"/>
    <property type="molecule type" value="Genomic_DNA"/>
</dbReference>
<dbReference type="PANTHER" id="PTHR33121:SF70">
    <property type="entry name" value="SIGNALING PROTEIN YKOW"/>
    <property type="match status" value="1"/>
</dbReference>
<dbReference type="InterPro" id="IPR001633">
    <property type="entry name" value="EAL_dom"/>
</dbReference>
<evidence type="ECO:0000313" key="3">
    <source>
        <dbReference type="EMBL" id="RUO21845.1"/>
    </source>
</evidence>
<proteinExistence type="predicted"/>
<dbReference type="Pfam" id="PF00563">
    <property type="entry name" value="EAL"/>
    <property type="match status" value="1"/>
</dbReference>
<gene>
    <name evidence="3" type="ORF">CWE06_03090</name>
</gene>
<comment type="caution">
    <text evidence="3">The sequence shown here is derived from an EMBL/GenBank/DDBJ whole genome shotgun (WGS) entry which is preliminary data.</text>
</comment>
<keyword evidence="1" id="KW-0812">Transmembrane</keyword>
<dbReference type="SMART" id="SM00267">
    <property type="entry name" value="GGDEF"/>
    <property type="match status" value="1"/>
</dbReference>
<dbReference type="AlphaFoldDB" id="A0A432VYV7"/>
<dbReference type="Proteomes" id="UP000288212">
    <property type="component" value="Unassembled WGS sequence"/>
</dbReference>
<dbReference type="PANTHER" id="PTHR33121">
    <property type="entry name" value="CYCLIC DI-GMP PHOSPHODIESTERASE PDEF"/>
    <property type="match status" value="1"/>
</dbReference>
<dbReference type="InterPro" id="IPR000160">
    <property type="entry name" value="GGDEF_dom"/>
</dbReference>